<accession>A0A444YWF0</accession>
<evidence type="ECO:0000313" key="3">
    <source>
        <dbReference type="EMBL" id="RYR06260.1"/>
    </source>
</evidence>
<reference evidence="3 4" key="1">
    <citation type="submission" date="2019-01" db="EMBL/GenBank/DDBJ databases">
        <title>Sequencing of cultivated peanut Arachis hypogaea provides insights into genome evolution and oil improvement.</title>
        <authorList>
            <person name="Chen X."/>
        </authorList>
    </citation>
    <scope>NUCLEOTIDE SEQUENCE [LARGE SCALE GENOMIC DNA]</scope>
    <source>
        <strain evidence="4">cv. Fuhuasheng</strain>
        <tissue evidence="3">Leaves</tissue>
    </source>
</reference>
<dbReference type="PANTHER" id="PTHR33144:SF45">
    <property type="entry name" value="TRANSPOSASE TNP1_EN_SPM-LIKE DOMAIN-CONTAINING PROTEIN"/>
    <property type="match status" value="1"/>
</dbReference>
<dbReference type="STRING" id="3818.A0A444YWF0"/>
<feature type="region of interest" description="Disordered" evidence="2">
    <location>
        <begin position="237"/>
        <end position="257"/>
    </location>
</feature>
<evidence type="ECO:0008006" key="5">
    <source>
        <dbReference type="Google" id="ProtNLM"/>
    </source>
</evidence>
<proteinExistence type="predicted"/>
<sequence>MKQKRNSSGETLLAELRQPQNINSNEEFAEGLDEINLDQGDAGSLGIDMTNERDTVTALTKKDHNDPLVVNVKDTSTGEITARKMSAIQVWYLKKEEKVMMELDGHGQGRDNGANLLVRFLGLMARRATLCPISIQRWDQMPEDNTKKQWNYIEENFEFDYAAGIKWALRTLGDRWKAYKYSLRNIYFYPNKTKEEILATKIDSDIPPIEWAAFVHHYTNPKTKKQCFQNRKNREKLQVSHAGGSKSNARRANEMEKKLGRPVCRSEVILSTLVKKNGNYVNGGHNLAEQILEHLPEDQERAAAEGVPSKVLAHPNDAIGKVFGAENVGRVRGFSSAVCPVGFGKSKRIFGFTTGGVSSNVSQQHVLNLEKQVETLEKKLDGYEETKIQLAALHKFLSSKYGDEVPSMSGDMSDI</sequence>
<dbReference type="EMBL" id="SDMP01000016">
    <property type="protein sequence ID" value="RYR06260.1"/>
    <property type="molecule type" value="Genomic_DNA"/>
</dbReference>
<dbReference type="OrthoDB" id="1430143at2759"/>
<keyword evidence="1" id="KW-0175">Coiled coil</keyword>
<dbReference type="AlphaFoldDB" id="A0A444YWF0"/>
<dbReference type="InterPro" id="IPR004252">
    <property type="entry name" value="Probable_transposase_24"/>
</dbReference>
<evidence type="ECO:0000256" key="2">
    <source>
        <dbReference type="SAM" id="MobiDB-lite"/>
    </source>
</evidence>
<evidence type="ECO:0000313" key="4">
    <source>
        <dbReference type="Proteomes" id="UP000289738"/>
    </source>
</evidence>
<name>A0A444YWF0_ARAHY</name>
<dbReference type="Pfam" id="PF03004">
    <property type="entry name" value="Transposase_24"/>
    <property type="match status" value="1"/>
</dbReference>
<gene>
    <name evidence="3" type="ORF">Ahy_B06g086019</name>
</gene>
<evidence type="ECO:0000256" key="1">
    <source>
        <dbReference type="SAM" id="Coils"/>
    </source>
</evidence>
<feature type="coiled-coil region" evidence="1">
    <location>
        <begin position="359"/>
        <end position="393"/>
    </location>
</feature>
<keyword evidence="4" id="KW-1185">Reference proteome</keyword>
<protein>
    <recommendedName>
        <fullName evidence="5">Transposase, Ptta/En/Spm, plant</fullName>
    </recommendedName>
</protein>
<comment type="caution">
    <text evidence="3">The sequence shown here is derived from an EMBL/GenBank/DDBJ whole genome shotgun (WGS) entry which is preliminary data.</text>
</comment>
<dbReference type="Proteomes" id="UP000289738">
    <property type="component" value="Chromosome B06"/>
</dbReference>
<organism evidence="3 4">
    <name type="scientific">Arachis hypogaea</name>
    <name type="common">Peanut</name>
    <dbReference type="NCBI Taxonomy" id="3818"/>
    <lineage>
        <taxon>Eukaryota</taxon>
        <taxon>Viridiplantae</taxon>
        <taxon>Streptophyta</taxon>
        <taxon>Embryophyta</taxon>
        <taxon>Tracheophyta</taxon>
        <taxon>Spermatophyta</taxon>
        <taxon>Magnoliopsida</taxon>
        <taxon>eudicotyledons</taxon>
        <taxon>Gunneridae</taxon>
        <taxon>Pentapetalae</taxon>
        <taxon>rosids</taxon>
        <taxon>fabids</taxon>
        <taxon>Fabales</taxon>
        <taxon>Fabaceae</taxon>
        <taxon>Papilionoideae</taxon>
        <taxon>50 kb inversion clade</taxon>
        <taxon>dalbergioids sensu lato</taxon>
        <taxon>Dalbergieae</taxon>
        <taxon>Pterocarpus clade</taxon>
        <taxon>Arachis</taxon>
    </lineage>
</organism>
<dbReference type="PANTHER" id="PTHR33144">
    <property type="entry name" value="OS10G0409366 PROTEIN-RELATED"/>
    <property type="match status" value="1"/>
</dbReference>